<gene>
    <name evidence="8" type="primary">kdsC</name>
    <name evidence="8" type="ORF">ING2E5A_0960</name>
</gene>
<dbReference type="STRING" id="1642646.ING2E5A_0960"/>
<dbReference type="Gene3D" id="3.40.50.1000">
    <property type="entry name" value="HAD superfamily/HAD-like"/>
    <property type="match status" value="1"/>
</dbReference>
<evidence type="ECO:0000256" key="1">
    <source>
        <dbReference type="ARBA" id="ARBA00001946"/>
    </source>
</evidence>
<dbReference type="PIRSF" id="PIRSF006118">
    <property type="entry name" value="KDO8-P_Ptase"/>
    <property type="match status" value="1"/>
</dbReference>
<evidence type="ECO:0000256" key="3">
    <source>
        <dbReference type="ARBA" id="ARBA00011881"/>
    </source>
</evidence>
<dbReference type="AlphaFoldDB" id="A0A1G4G5H9"/>
<keyword evidence="6 7" id="KW-0460">Magnesium</keyword>
<feature type="binding site" evidence="7">
    <location>
        <position position="19"/>
    </location>
    <ligand>
        <name>substrate</name>
    </ligand>
</feature>
<sequence length="173" mass="19485">MSTINYDLTKIKSFIFDVDGVLSCQTVPLSEDGQPLRTTNVRDGYAIHHAVRSGFDVAVITGGRSEIVRRRLESLGVRHIYLKSRDKTVQLKEYMEETGFVREEIVYVGDDIIDYLVMKEVGLPVAPADACPEIKEISIYISPVKGGEGVARDVIEQVLKVQGKWMVDDAFYW</sequence>
<dbReference type="KEGG" id="pmuc:ING2E5A_0960"/>
<dbReference type="Pfam" id="PF08282">
    <property type="entry name" value="Hydrolase_3"/>
    <property type="match status" value="1"/>
</dbReference>
<dbReference type="InterPro" id="IPR010023">
    <property type="entry name" value="KdsC_fam"/>
</dbReference>
<dbReference type="InterPro" id="IPR023214">
    <property type="entry name" value="HAD_sf"/>
</dbReference>
<evidence type="ECO:0000256" key="6">
    <source>
        <dbReference type="ARBA" id="ARBA00022842"/>
    </source>
</evidence>
<keyword evidence="4 7" id="KW-0479">Metal-binding</keyword>
<proteinExistence type="inferred from homology"/>
<evidence type="ECO:0000313" key="8">
    <source>
        <dbReference type="EMBL" id="SCM56606.1"/>
    </source>
</evidence>
<dbReference type="FunFam" id="3.40.50.1000:FF:000029">
    <property type="entry name" value="3-deoxy-D-manno-octulosonate 8-phosphate phosphatase KdsC"/>
    <property type="match status" value="1"/>
</dbReference>
<name>A0A1G4G5H9_9BACT</name>
<evidence type="ECO:0000313" key="9">
    <source>
        <dbReference type="Proteomes" id="UP000178485"/>
    </source>
</evidence>
<comment type="subunit">
    <text evidence="3">Homotetramer.</text>
</comment>
<dbReference type="PANTHER" id="PTHR21485">
    <property type="entry name" value="HAD SUPERFAMILY MEMBERS CMAS AND KDSC"/>
    <property type="match status" value="1"/>
</dbReference>
<comment type="cofactor">
    <cofactor evidence="1 7">
        <name>Mg(2+)</name>
        <dbReference type="ChEBI" id="CHEBI:18420"/>
    </cofactor>
</comment>
<dbReference type="GO" id="GO:0046872">
    <property type="term" value="F:metal ion binding"/>
    <property type="evidence" value="ECO:0007669"/>
    <property type="project" value="UniProtKB-KW"/>
</dbReference>
<keyword evidence="9" id="KW-1185">Reference proteome</keyword>
<dbReference type="SFLD" id="SFLDS00003">
    <property type="entry name" value="Haloacid_Dehalogenase"/>
    <property type="match status" value="1"/>
</dbReference>
<dbReference type="GO" id="GO:0008781">
    <property type="term" value="F:N-acylneuraminate cytidylyltransferase activity"/>
    <property type="evidence" value="ECO:0007669"/>
    <property type="project" value="TreeGrafter"/>
</dbReference>
<dbReference type="EC" id="3.1.3.45" evidence="8"/>
<dbReference type="SFLD" id="SFLDG01138">
    <property type="entry name" value="C1.6.2:_Deoxy-d-mannose-octulo"/>
    <property type="match status" value="1"/>
</dbReference>
<evidence type="ECO:0000256" key="5">
    <source>
        <dbReference type="ARBA" id="ARBA00022801"/>
    </source>
</evidence>
<dbReference type="SFLD" id="SFLDG01136">
    <property type="entry name" value="C1.6:_Phosphoserine_Phosphatas"/>
    <property type="match status" value="1"/>
</dbReference>
<feature type="binding site" evidence="7">
    <location>
        <position position="17"/>
    </location>
    <ligand>
        <name>Mg(2+)</name>
        <dbReference type="ChEBI" id="CHEBI:18420"/>
    </ligand>
</feature>
<evidence type="ECO:0000256" key="2">
    <source>
        <dbReference type="ARBA" id="ARBA00005893"/>
    </source>
</evidence>
<dbReference type="EMBL" id="LT608328">
    <property type="protein sequence ID" value="SCM56606.1"/>
    <property type="molecule type" value="Genomic_DNA"/>
</dbReference>
<evidence type="ECO:0000256" key="7">
    <source>
        <dbReference type="PIRSR" id="PIRSR006118-2"/>
    </source>
</evidence>
<dbReference type="SUPFAM" id="SSF56784">
    <property type="entry name" value="HAD-like"/>
    <property type="match status" value="1"/>
</dbReference>
<feature type="binding site" evidence="7">
    <location>
        <position position="110"/>
    </location>
    <ligand>
        <name>Mg(2+)</name>
        <dbReference type="ChEBI" id="CHEBI:18420"/>
    </ligand>
</feature>
<dbReference type="GO" id="GO:0019143">
    <property type="term" value="F:3-deoxy-manno-octulosonate-8-phosphatase activity"/>
    <property type="evidence" value="ECO:0007669"/>
    <property type="project" value="UniProtKB-EC"/>
</dbReference>
<keyword evidence="5 8" id="KW-0378">Hydrolase</keyword>
<dbReference type="InterPro" id="IPR036412">
    <property type="entry name" value="HAD-like_sf"/>
</dbReference>
<reference evidence="8 9" key="1">
    <citation type="submission" date="2016-08" db="EMBL/GenBank/DDBJ databases">
        <authorList>
            <person name="Seilhamer J.J."/>
        </authorList>
    </citation>
    <scope>NUCLEOTIDE SEQUENCE [LARGE SCALE GENOMIC DNA]</scope>
    <source>
        <strain evidence="8">ING2-E5A</strain>
    </source>
</reference>
<accession>A0A1G4G5H9</accession>
<evidence type="ECO:0000256" key="4">
    <source>
        <dbReference type="ARBA" id="ARBA00022723"/>
    </source>
</evidence>
<dbReference type="RefSeq" id="WP_071136389.1">
    <property type="nucleotide sequence ID" value="NZ_DUQN01000072.1"/>
</dbReference>
<dbReference type="PANTHER" id="PTHR21485:SF3">
    <property type="entry name" value="N-ACYLNEURAMINATE CYTIDYLYLTRANSFERASE"/>
    <property type="match status" value="1"/>
</dbReference>
<protein>
    <submittedName>
        <fullName evidence="8">3-deoxy-D-manno-octulosonate 8-phosphate phosphatase KdsC</fullName>
        <ecNumber evidence="8">3.1.3.45</ecNumber>
    </submittedName>
</protein>
<dbReference type="Proteomes" id="UP000178485">
    <property type="component" value="Chromosome i"/>
</dbReference>
<comment type="similarity">
    <text evidence="2">Belongs to the KdsC family.</text>
</comment>
<organism evidence="8 9">
    <name type="scientific">Petrimonas mucosa</name>
    <dbReference type="NCBI Taxonomy" id="1642646"/>
    <lineage>
        <taxon>Bacteria</taxon>
        <taxon>Pseudomonadati</taxon>
        <taxon>Bacteroidota</taxon>
        <taxon>Bacteroidia</taxon>
        <taxon>Bacteroidales</taxon>
        <taxon>Dysgonomonadaceae</taxon>
        <taxon>Petrimonas</taxon>
    </lineage>
</organism>
<dbReference type="NCBIfam" id="TIGR01670">
    <property type="entry name" value="KdsC-phosphatas"/>
    <property type="match status" value="1"/>
</dbReference>
<dbReference type="InterPro" id="IPR050793">
    <property type="entry name" value="CMP-NeuNAc_synthase"/>
</dbReference>